<reference evidence="2 3" key="1">
    <citation type="submission" date="2014-04" db="EMBL/GenBank/DDBJ databases">
        <authorList>
            <consortium name="DOE Joint Genome Institute"/>
            <person name="Kuo A."/>
            <person name="Tarkka M."/>
            <person name="Buscot F."/>
            <person name="Kohler A."/>
            <person name="Nagy L.G."/>
            <person name="Floudas D."/>
            <person name="Copeland A."/>
            <person name="Barry K.W."/>
            <person name="Cichocki N."/>
            <person name="Veneault-Fourrey C."/>
            <person name="LaButti K."/>
            <person name="Lindquist E.A."/>
            <person name="Lipzen A."/>
            <person name="Lundell T."/>
            <person name="Morin E."/>
            <person name="Murat C."/>
            <person name="Sun H."/>
            <person name="Tunlid A."/>
            <person name="Henrissat B."/>
            <person name="Grigoriev I.V."/>
            <person name="Hibbett D.S."/>
            <person name="Martin F."/>
            <person name="Nordberg H.P."/>
            <person name="Cantor M.N."/>
            <person name="Hua S.X."/>
        </authorList>
    </citation>
    <scope>NUCLEOTIDE SEQUENCE [LARGE SCALE GENOMIC DNA]</scope>
    <source>
        <strain evidence="2 3">F 1598</strain>
    </source>
</reference>
<name>A0A0C3BSG8_PILCF</name>
<gene>
    <name evidence="2" type="ORF">PILCRDRAFT_95278</name>
</gene>
<accession>A0A0C3BSG8</accession>
<dbReference type="Proteomes" id="UP000054166">
    <property type="component" value="Unassembled WGS sequence"/>
</dbReference>
<dbReference type="HOGENOM" id="CLU_052992_0_0_1"/>
<evidence type="ECO:0000256" key="1">
    <source>
        <dbReference type="SAM" id="MobiDB-lite"/>
    </source>
</evidence>
<keyword evidence="3" id="KW-1185">Reference proteome</keyword>
<feature type="compositionally biased region" description="Low complexity" evidence="1">
    <location>
        <begin position="320"/>
        <end position="340"/>
    </location>
</feature>
<feature type="region of interest" description="Disordered" evidence="1">
    <location>
        <begin position="318"/>
        <end position="350"/>
    </location>
</feature>
<dbReference type="OrthoDB" id="3267100at2759"/>
<evidence type="ECO:0008006" key="4">
    <source>
        <dbReference type="Google" id="ProtNLM"/>
    </source>
</evidence>
<sequence>MSASESVLPGHIRLILVPNPSFYLEIPLNVIKRLCLKPRKYLVFLGWCIFGDEAELRENQGGQATSLDGDLDDESVYYFVRPAGGGLSHAIDLDVIKQRTGVRSATTVTRHNFRNALLLRDFCCAWTGTPESNGEGMHIIPYARGSEWLHLIVQNRPGNAHVANINDINDIRNGVFSAVAINRSFDRRRLAILKTPNTILSKTDIPKSPKRPVPAPKDVAFSTKFRYTLQWLAEPHATELNMICPHNADAAFGKNHKKPMPSDLLVHYHYGAAAVERWGHGADALHRPDLPRPPSPLPVPMGPTKTIHDRTTTIQKRAEASGAGAAGAGNVAAGEASGSGQIRDSEEKGQARWDADDVMLYFWGNSQAAMERHRKKQEEIAQNMEQWRQGVPSLSI</sequence>
<evidence type="ECO:0000313" key="2">
    <source>
        <dbReference type="EMBL" id="KIM89478.1"/>
    </source>
</evidence>
<dbReference type="AlphaFoldDB" id="A0A0C3BSG8"/>
<dbReference type="EMBL" id="KN832975">
    <property type="protein sequence ID" value="KIM89478.1"/>
    <property type="molecule type" value="Genomic_DNA"/>
</dbReference>
<dbReference type="InParanoid" id="A0A0C3BSG8"/>
<organism evidence="2 3">
    <name type="scientific">Piloderma croceum (strain F 1598)</name>
    <dbReference type="NCBI Taxonomy" id="765440"/>
    <lineage>
        <taxon>Eukaryota</taxon>
        <taxon>Fungi</taxon>
        <taxon>Dikarya</taxon>
        <taxon>Basidiomycota</taxon>
        <taxon>Agaricomycotina</taxon>
        <taxon>Agaricomycetes</taxon>
        <taxon>Agaricomycetidae</taxon>
        <taxon>Atheliales</taxon>
        <taxon>Atheliaceae</taxon>
        <taxon>Piloderma</taxon>
    </lineage>
</organism>
<protein>
    <recommendedName>
        <fullName evidence="4">HNH nuclease domain-containing protein</fullName>
    </recommendedName>
</protein>
<reference evidence="3" key="2">
    <citation type="submission" date="2015-01" db="EMBL/GenBank/DDBJ databases">
        <title>Evolutionary Origins and Diversification of the Mycorrhizal Mutualists.</title>
        <authorList>
            <consortium name="DOE Joint Genome Institute"/>
            <consortium name="Mycorrhizal Genomics Consortium"/>
            <person name="Kohler A."/>
            <person name="Kuo A."/>
            <person name="Nagy L.G."/>
            <person name="Floudas D."/>
            <person name="Copeland A."/>
            <person name="Barry K.W."/>
            <person name="Cichocki N."/>
            <person name="Veneault-Fourrey C."/>
            <person name="LaButti K."/>
            <person name="Lindquist E.A."/>
            <person name="Lipzen A."/>
            <person name="Lundell T."/>
            <person name="Morin E."/>
            <person name="Murat C."/>
            <person name="Riley R."/>
            <person name="Ohm R."/>
            <person name="Sun H."/>
            <person name="Tunlid A."/>
            <person name="Henrissat B."/>
            <person name="Grigoriev I.V."/>
            <person name="Hibbett D.S."/>
            <person name="Martin F."/>
        </authorList>
    </citation>
    <scope>NUCLEOTIDE SEQUENCE [LARGE SCALE GENOMIC DNA]</scope>
    <source>
        <strain evidence="3">F 1598</strain>
    </source>
</reference>
<proteinExistence type="predicted"/>
<evidence type="ECO:0000313" key="3">
    <source>
        <dbReference type="Proteomes" id="UP000054166"/>
    </source>
</evidence>